<sequence length="125" mass="13723">MRFSVPHRDAATPHDGRRRSARRHLGQVDVGAPLQPSLAGRHEVPARRELQGVLLHLVEGADVEERAAEVLLGVRHRVRERQALGVGQRAARIRTAASAYAPSSSQRCPALLRELHAAPSMRNPT</sequence>
<name>A0A2L0ELB1_SORCE</name>
<dbReference type="Proteomes" id="UP000238348">
    <property type="component" value="Chromosome"/>
</dbReference>
<dbReference type="EMBL" id="CP012673">
    <property type="protein sequence ID" value="AUX40077.1"/>
    <property type="molecule type" value="Genomic_DNA"/>
</dbReference>
<dbReference type="AlphaFoldDB" id="A0A2L0ELB1"/>
<accession>A0A2L0ELB1</accession>
<feature type="compositionally biased region" description="Basic residues" evidence="1">
    <location>
        <begin position="16"/>
        <end position="25"/>
    </location>
</feature>
<proteinExistence type="predicted"/>
<feature type="region of interest" description="Disordered" evidence="1">
    <location>
        <begin position="1"/>
        <end position="40"/>
    </location>
</feature>
<protein>
    <submittedName>
        <fullName evidence="2">Uncharacterized protein</fullName>
    </submittedName>
</protein>
<dbReference type="RefSeq" id="WP_104977944.1">
    <property type="nucleotide sequence ID" value="NZ_CP012673.1"/>
</dbReference>
<gene>
    <name evidence="2" type="ORF">SOCE26_014730</name>
</gene>
<organism evidence="2 3">
    <name type="scientific">Sorangium cellulosum</name>
    <name type="common">Polyangium cellulosum</name>
    <dbReference type="NCBI Taxonomy" id="56"/>
    <lineage>
        <taxon>Bacteria</taxon>
        <taxon>Pseudomonadati</taxon>
        <taxon>Myxococcota</taxon>
        <taxon>Polyangia</taxon>
        <taxon>Polyangiales</taxon>
        <taxon>Polyangiaceae</taxon>
        <taxon>Sorangium</taxon>
    </lineage>
</organism>
<feature type="compositionally biased region" description="Basic and acidic residues" evidence="1">
    <location>
        <begin position="1"/>
        <end position="15"/>
    </location>
</feature>
<reference evidence="2 3" key="1">
    <citation type="submission" date="2015-09" db="EMBL/GenBank/DDBJ databases">
        <title>Sorangium comparison.</title>
        <authorList>
            <person name="Zaburannyi N."/>
            <person name="Bunk B."/>
            <person name="Overmann J."/>
            <person name="Mueller R."/>
        </authorList>
    </citation>
    <scope>NUCLEOTIDE SEQUENCE [LARGE SCALE GENOMIC DNA]</scope>
    <source>
        <strain evidence="2 3">So ce26</strain>
    </source>
</reference>
<evidence type="ECO:0000313" key="3">
    <source>
        <dbReference type="Proteomes" id="UP000238348"/>
    </source>
</evidence>
<evidence type="ECO:0000313" key="2">
    <source>
        <dbReference type="EMBL" id="AUX40077.1"/>
    </source>
</evidence>
<evidence type="ECO:0000256" key="1">
    <source>
        <dbReference type="SAM" id="MobiDB-lite"/>
    </source>
</evidence>